<feature type="domain" description="Alpha-2-macroglobulin RAP C-terminal" evidence="5">
    <location>
        <begin position="125"/>
        <end position="347"/>
    </location>
</feature>
<dbReference type="InterPro" id="IPR009066">
    <property type="entry name" value="MG_RAP_rcpt_1"/>
</dbReference>
<feature type="coiled-coil region" evidence="1">
    <location>
        <begin position="269"/>
        <end position="340"/>
    </location>
</feature>
<evidence type="ECO:0000313" key="6">
    <source>
        <dbReference type="EMBL" id="MDE48313.1"/>
    </source>
</evidence>
<proteinExistence type="predicted"/>
<feature type="compositionally biased region" description="Basic and acidic residues" evidence="2">
    <location>
        <begin position="175"/>
        <end position="184"/>
    </location>
</feature>
<organism evidence="6">
    <name type="scientific">Aceria tosichella</name>
    <name type="common">wheat curl mite</name>
    <dbReference type="NCBI Taxonomy" id="561515"/>
    <lineage>
        <taxon>Eukaryota</taxon>
        <taxon>Metazoa</taxon>
        <taxon>Ecdysozoa</taxon>
        <taxon>Arthropoda</taxon>
        <taxon>Chelicerata</taxon>
        <taxon>Arachnida</taxon>
        <taxon>Acari</taxon>
        <taxon>Acariformes</taxon>
        <taxon>Trombidiformes</taxon>
        <taxon>Prostigmata</taxon>
        <taxon>Eupodina</taxon>
        <taxon>Eriophyoidea</taxon>
        <taxon>Eriophyidae</taxon>
        <taxon>Eriophyinae</taxon>
        <taxon>Aceriini</taxon>
        <taxon>Aceria</taxon>
    </lineage>
</organism>
<keyword evidence="3" id="KW-0732">Signal</keyword>
<dbReference type="AlphaFoldDB" id="A0A6G1SEF0"/>
<evidence type="ECO:0000256" key="2">
    <source>
        <dbReference type="SAM" id="MobiDB-lite"/>
    </source>
</evidence>
<dbReference type="GO" id="GO:0050750">
    <property type="term" value="F:low-density lipoprotein particle receptor binding"/>
    <property type="evidence" value="ECO:0007669"/>
    <property type="project" value="InterPro"/>
</dbReference>
<keyword evidence="1" id="KW-0175">Coiled coil</keyword>
<dbReference type="GO" id="GO:0008201">
    <property type="term" value="F:heparin binding"/>
    <property type="evidence" value="ECO:0007669"/>
    <property type="project" value="InterPro"/>
</dbReference>
<dbReference type="GO" id="GO:0005783">
    <property type="term" value="C:endoplasmic reticulum"/>
    <property type="evidence" value="ECO:0007669"/>
    <property type="project" value="InterPro"/>
</dbReference>
<evidence type="ECO:0000256" key="1">
    <source>
        <dbReference type="SAM" id="Coils"/>
    </source>
</evidence>
<evidence type="ECO:0000259" key="4">
    <source>
        <dbReference type="Pfam" id="PF06400"/>
    </source>
</evidence>
<gene>
    <name evidence="6" type="primary">Lrpap1</name>
    <name evidence="6" type="ORF">g.11348</name>
</gene>
<protein>
    <submittedName>
        <fullName evidence="6">Alpha-2-macroglobulin receptor-associated protein</fullName>
    </submittedName>
</protein>
<dbReference type="InterPro" id="IPR010483">
    <property type="entry name" value="Alpha_2_MRAP_C"/>
</dbReference>
<dbReference type="PANTHER" id="PTHR16560">
    <property type="entry name" value="ALPHA-2-MACROGLOBULIN RECEPTOR-ASSOCIATED PROTEIN"/>
    <property type="match status" value="1"/>
</dbReference>
<dbReference type="SUPFAM" id="SSF47045">
    <property type="entry name" value="RAP domain-like"/>
    <property type="match status" value="3"/>
</dbReference>
<dbReference type="Gene3D" id="1.20.81.10">
    <property type="entry name" value="RAP domain"/>
    <property type="match status" value="3"/>
</dbReference>
<feature type="chain" id="PRO_5026122448" evidence="3">
    <location>
        <begin position="26"/>
        <end position="350"/>
    </location>
</feature>
<evidence type="ECO:0000256" key="3">
    <source>
        <dbReference type="SAM" id="SignalP"/>
    </source>
</evidence>
<dbReference type="GO" id="GO:0048019">
    <property type="term" value="F:receptor antagonist activity"/>
    <property type="evidence" value="ECO:0007669"/>
    <property type="project" value="InterPro"/>
</dbReference>
<sequence>MVHLISIASVGSLLAIILVATQSSAKDDLPFKINKLNLIWDKAQHSLGSHKLKELKHDLLKHEPDELNIKKMKAHGQDKDGLVEATVRRKLQAIMKKYSIERYYDDIHPPTPTDTKPNKNQEIPTFRDSKLDKLWKKAEKKGFPQEQLMILHEEFQHQQDKLDEHYKTANKIEEELEKDSRQLDKSMNSIEGFEPDDKRKKTATKPKETPAEKKARLDMNIQQALKEKHGDVKKGYDQLHQKIKSGSIDSTGPFKESRVNELWAMASQSNFTQDELQSLKEELEHYEIRIEKLKHFQNQLDRHKIGTKDYGTNAEDNDESKHIKRKVEELTRKVEKADKTIVNRIVKDEL</sequence>
<keyword evidence="6" id="KW-0675">Receptor</keyword>
<accession>A0A6G1SEF0</accession>
<feature type="domain" description="Alpha-2-macroglobulin receptor-associated protein" evidence="4">
    <location>
        <begin position="25"/>
        <end position="107"/>
    </location>
</feature>
<dbReference type="InterPro" id="IPR036744">
    <property type="entry name" value="RAP_sf"/>
</dbReference>
<dbReference type="Pfam" id="PF06400">
    <property type="entry name" value="Alpha-2-MRAP_N"/>
    <property type="match status" value="1"/>
</dbReference>
<reference evidence="6" key="1">
    <citation type="submission" date="2018-10" db="EMBL/GenBank/DDBJ databases">
        <title>Transcriptome assembly of Aceria tosichella (Wheat curl mite) Type 2.</title>
        <authorList>
            <person name="Scully E.D."/>
            <person name="Geib S.M."/>
            <person name="Palmer N.A."/>
            <person name="Gupta A.K."/>
            <person name="Sarath G."/>
            <person name="Tatineni S."/>
        </authorList>
    </citation>
    <scope>NUCLEOTIDE SEQUENCE</scope>
    <source>
        <strain evidence="6">LincolnNE</strain>
    </source>
</reference>
<name>A0A6G1SEF0_9ACAR</name>
<feature type="compositionally biased region" description="Basic and acidic residues" evidence="2">
    <location>
        <begin position="195"/>
        <end position="213"/>
    </location>
</feature>
<dbReference type="Pfam" id="PF06401">
    <property type="entry name" value="Alpha-2-MRAP_C"/>
    <property type="match status" value="1"/>
</dbReference>
<feature type="region of interest" description="Disordered" evidence="2">
    <location>
        <begin position="175"/>
        <end position="213"/>
    </location>
</feature>
<feature type="region of interest" description="Disordered" evidence="2">
    <location>
        <begin position="105"/>
        <end position="124"/>
    </location>
</feature>
<evidence type="ECO:0000259" key="5">
    <source>
        <dbReference type="Pfam" id="PF06401"/>
    </source>
</evidence>
<dbReference type="PANTHER" id="PTHR16560:SF2">
    <property type="entry name" value="ALPHA-2-MACROGLOBULIN RECEPTOR-ASSOCIATED PROTEIN"/>
    <property type="match status" value="1"/>
</dbReference>
<dbReference type="GO" id="GO:0048259">
    <property type="term" value="P:regulation of receptor-mediated endocytosis"/>
    <property type="evidence" value="ECO:0007669"/>
    <property type="project" value="TreeGrafter"/>
</dbReference>
<feature type="signal peptide" evidence="3">
    <location>
        <begin position="1"/>
        <end position="25"/>
    </location>
</feature>
<dbReference type="InterPro" id="IPR038003">
    <property type="entry name" value="A2-macroglobuin_RAP"/>
</dbReference>
<dbReference type="EMBL" id="GGYP01003542">
    <property type="protein sequence ID" value="MDE48313.1"/>
    <property type="molecule type" value="Transcribed_RNA"/>
</dbReference>